<feature type="region of interest" description="Disordered" evidence="2">
    <location>
        <begin position="55"/>
        <end position="76"/>
    </location>
</feature>
<dbReference type="InterPro" id="IPR026444">
    <property type="entry name" value="Secre_tail"/>
</dbReference>
<keyword evidence="1" id="KW-0732">Signal</keyword>
<evidence type="ECO:0000313" key="3">
    <source>
        <dbReference type="EMBL" id="MFD1095894.1"/>
    </source>
</evidence>
<name>A0ABW3NSG5_9FLAO</name>
<keyword evidence="4" id="KW-1185">Reference proteome</keyword>
<feature type="compositionally biased region" description="Gly residues" evidence="2">
    <location>
        <begin position="58"/>
        <end position="74"/>
    </location>
</feature>
<protein>
    <submittedName>
        <fullName evidence="3">T9SS type A sorting domain-containing protein</fullName>
    </submittedName>
</protein>
<dbReference type="EMBL" id="JBHTLI010000001">
    <property type="protein sequence ID" value="MFD1095894.1"/>
    <property type="molecule type" value="Genomic_DNA"/>
</dbReference>
<proteinExistence type="predicted"/>
<comment type="caution">
    <text evidence="3">The sequence shown here is derived from an EMBL/GenBank/DDBJ whole genome shotgun (WGS) entry which is preliminary data.</text>
</comment>
<reference evidence="4" key="1">
    <citation type="journal article" date="2019" name="Int. J. Syst. Evol. Microbiol.">
        <title>The Global Catalogue of Microorganisms (GCM) 10K type strain sequencing project: providing services to taxonomists for standard genome sequencing and annotation.</title>
        <authorList>
            <consortium name="The Broad Institute Genomics Platform"/>
            <consortium name="The Broad Institute Genome Sequencing Center for Infectious Disease"/>
            <person name="Wu L."/>
            <person name="Ma J."/>
        </authorList>
    </citation>
    <scope>NUCLEOTIDE SEQUENCE [LARGE SCALE GENOMIC DNA]</scope>
    <source>
        <strain evidence="4">CCUG 64793</strain>
    </source>
</reference>
<evidence type="ECO:0000256" key="2">
    <source>
        <dbReference type="SAM" id="MobiDB-lite"/>
    </source>
</evidence>
<evidence type="ECO:0000313" key="4">
    <source>
        <dbReference type="Proteomes" id="UP001597131"/>
    </source>
</evidence>
<accession>A0ABW3NSG5</accession>
<dbReference type="RefSeq" id="WP_380744997.1">
    <property type="nucleotide sequence ID" value="NZ_JBHTLI010000001.1"/>
</dbReference>
<organism evidence="3 4">
    <name type="scientific">Salegentibacter chungangensis</name>
    <dbReference type="NCBI Taxonomy" id="1335724"/>
    <lineage>
        <taxon>Bacteria</taxon>
        <taxon>Pseudomonadati</taxon>
        <taxon>Bacteroidota</taxon>
        <taxon>Flavobacteriia</taxon>
        <taxon>Flavobacteriales</taxon>
        <taxon>Flavobacteriaceae</taxon>
        <taxon>Salegentibacter</taxon>
    </lineage>
</organism>
<sequence>MPRITPRNSMLFSAFLVVILLFSIDSYSQSIDNPVINTVQQCAGTQMNITFTVTNGSGSNGGGPSGNGAGGTGSAPGSSNKYFLTTTEYIITLIDNNNAYSTELLRYTPGEAPEASGGASKTFSTSVSLPNDLVYSSTYRISVTSVNPEPQGQNFGTSLEFEILPIIKSNTIDAAQFGCNPYVAQTLNGSIPTGGDGTYTYKWESSTTGPSTGFSPASGITNSKNYDPGTLSQTTWYRRITTSGSCIDLSNSVEINITNDNVWIGTNGTNWNDPSNWNCNAVPISVTNVIIPSGLVNYPVLNAGNPGIANNINIESGAKLSVTDNTLELKGYISNSGSFDTRQGTIAFSGTTSQTIPAGSFLNNKIENLISNNPAGIDLQGELGISGYLLPQTGIFNTNGNLTLLSDANQTALIEASETGSVNGEVTMQRYLDSAFGYKYFSSPFTSLNVSDFGSYIDLSNTFPQVYRYEENREKDINGTGKDASGWLPHTGGLNIGEGYAFNFGASSSPVTVELTGTVNDGSYSIDLSNHDGIYTKGFNLVGNPYPSPIDWDASGWTKDNIDGGIYFFNASTDDPYGGTYTSYVNGVQSADGKSSNIIPSMQGFFVHVRDPSPGTVTTGTLGMTNNVRVMNYSQPFLRTFQNAPESKPLIRLRAGFEEQASTDAAVVYFSTSARSEFEQDKDALKLMNTDVNVPSLFSLTSESKQVSINGISTKGISDINRIPLGIKTERSGWINIELSELENISSGLNIYLIDNKERTAHNLKNNGSYNFRMDTGADVSRFELVLSKQPITDPAIAFNDAFSVDNRFGQVKVYLNLENGEKGLLRANNVSGQVLDAREVSGKQSIEIRGIRSSGIYIISLQTGKRKYSKKIIIKK</sequence>
<dbReference type="NCBIfam" id="TIGR04183">
    <property type="entry name" value="Por_Secre_tail"/>
    <property type="match status" value="1"/>
</dbReference>
<evidence type="ECO:0000256" key="1">
    <source>
        <dbReference type="ARBA" id="ARBA00022729"/>
    </source>
</evidence>
<dbReference type="Proteomes" id="UP001597131">
    <property type="component" value="Unassembled WGS sequence"/>
</dbReference>
<gene>
    <name evidence="3" type="ORF">ACFQ3Q_09045</name>
</gene>